<evidence type="ECO:0000256" key="6">
    <source>
        <dbReference type="ARBA" id="ARBA00023136"/>
    </source>
</evidence>
<evidence type="ECO:0000313" key="11">
    <source>
        <dbReference type="EMBL" id="KOC61438.1"/>
    </source>
</evidence>
<reference evidence="11 12" key="1">
    <citation type="submission" date="2015-07" db="EMBL/GenBank/DDBJ databases">
        <title>The genome of Habropoda laboriosa.</title>
        <authorList>
            <person name="Pan H."/>
            <person name="Kapheim K."/>
        </authorList>
    </citation>
    <scope>NUCLEOTIDE SEQUENCE [LARGE SCALE GENOMIC DNA]</scope>
    <source>
        <strain evidence="11">0110345459</strain>
    </source>
</reference>
<keyword evidence="4 9" id="KW-0812">Transmembrane</keyword>
<dbReference type="GO" id="GO:0016020">
    <property type="term" value="C:membrane"/>
    <property type="evidence" value="ECO:0007669"/>
    <property type="project" value="UniProtKB-SubCell"/>
</dbReference>
<dbReference type="PANTHER" id="PTHR42829:SF2">
    <property type="entry name" value="NADH-UBIQUINONE OXIDOREDUCTASE CHAIN 5"/>
    <property type="match status" value="1"/>
</dbReference>
<evidence type="ECO:0000256" key="2">
    <source>
        <dbReference type="ARBA" id="ARBA00004141"/>
    </source>
</evidence>
<dbReference type="GO" id="GO:0015990">
    <property type="term" value="P:electron transport coupled proton transport"/>
    <property type="evidence" value="ECO:0007669"/>
    <property type="project" value="TreeGrafter"/>
</dbReference>
<dbReference type="OrthoDB" id="10069788at2759"/>
<evidence type="ECO:0000256" key="5">
    <source>
        <dbReference type="ARBA" id="ARBA00022989"/>
    </source>
</evidence>
<keyword evidence="11" id="KW-0830">Ubiquinone</keyword>
<dbReference type="PANTHER" id="PTHR42829">
    <property type="entry name" value="NADH-UBIQUINONE OXIDOREDUCTASE CHAIN 5"/>
    <property type="match status" value="1"/>
</dbReference>
<evidence type="ECO:0000256" key="4">
    <source>
        <dbReference type="ARBA" id="ARBA00022692"/>
    </source>
</evidence>
<evidence type="ECO:0000256" key="8">
    <source>
        <dbReference type="ARBA" id="ARBA00049551"/>
    </source>
</evidence>
<keyword evidence="12" id="KW-1185">Reference proteome</keyword>
<feature type="transmembrane region" description="Helical" evidence="9">
    <location>
        <begin position="92"/>
        <end position="113"/>
    </location>
</feature>
<sequence>MYKETKFIHLIIHAIFKSLIFLCTGRFIHYINRSQDIRDYRGIIKIHPFKKIIIIFSILSLCGFPFLCGFYSKDLIIEYFFINKINTLRLINLILGTIFTVSYSTKVLLILYLNKSPIYNNINYSCNKITNYRILQALLLETVLLLEVNNMSEQVMLTLKAACLVYNNNTINSLEILKNRIIAAYEEIRLQQSLKRR</sequence>
<evidence type="ECO:0000256" key="7">
    <source>
        <dbReference type="ARBA" id="ARBA00031027"/>
    </source>
</evidence>
<comment type="catalytic activity">
    <reaction evidence="8">
        <text>a ubiquinone + NADH + 5 H(+)(in) = a ubiquinol + NAD(+) + 4 H(+)(out)</text>
        <dbReference type="Rhea" id="RHEA:29091"/>
        <dbReference type="Rhea" id="RHEA-COMP:9565"/>
        <dbReference type="Rhea" id="RHEA-COMP:9566"/>
        <dbReference type="ChEBI" id="CHEBI:15378"/>
        <dbReference type="ChEBI" id="CHEBI:16389"/>
        <dbReference type="ChEBI" id="CHEBI:17976"/>
        <dbReference type="ChEBI" id="CHEBI:57540"/>
        <dbReference type="ChEBI" id="CHEBI:57945"/>
        <dbReference type="EC" id="7.1.1.2"/>
    </reaction>
</comment>
<proteinExistence type="predicted"/>
<dbReference type="AlphaFoldDB" id="A0A0L7QS32"/>
<organism evidence="11 12">
    <name type="scientific">Habropoda laboriosa</name>
    <dbReference type="NCBI Taxonomy" id="597456"/>
    <lineage>
        <taxon>Eukaryota</taxon>
        <taxon>Metazoa</taxon>
        <taxon>Ecdysozoa</taxon>
        <taxon>Arthropoda</taxon>
        <taxon>Hexapoda</taxon>
        <taxon>Insecta</taxon>
        <taxon>Pterygota</taxon>
        <taxon>Neoptera</taxon>
        <taxon>Endopterygota</taxon>
        <taxon>Hymenoptera</taxon>
        <taxon>Apocrita</taxon>
        <taxon>Aculeata</taxon>
        <taxon>Apoidea</taxon>
        <taxon>Anthophila</taxon>
        <taxon>Apidae</taxon>
        <taxon>Habropoda</taxon>
    </lineage>
</organism>
<keyword evidence="6 9" id="KW-0472">Membrane</keyword>
<dbReference type="STRING" id="597456.A0A0L7QS32"/>
<dbReference type="EMBL" id="KQ414761">
    <property type="protein sequence ID" value="KOC61438.1"/>
    <property type="molecule type" value="Genomic_DNA"/>
</dbReference>
<dbReference type="GO" id="GO:0042773">
    <property type="term" value="P:ATP synthesis coupled electron transport"/>
    <property type="evidence" value="ECO:0007669"/>
    <property type="project" value="InterPro"/>
</dbReference>
<evidence type="ECO:0000256" key="9">
    <source>
        <dbReference type="SAM" id="Phobius"/>
    </source>
</evidence>
<name>A0A0L7QS32_9HYME</name>
<dbReference type="Proteomes" id="UP000053825">
    <property type="component" value="Unassembled WGS sequence"/>
</dbReference>
<dbReference type="Pfam" id="PF00361">
    <property type="entry name" value="Proton_antipo_M"/>
    <property type="match status" value="1"/>
</dbReference>
<evidence type="ECO:0000256" key="1">
    <source>
        <dbReference type="ARBA" id="ARBA00003257"/>
    </source>
</evidence>
<gene>
    <name evidence="11" type="ORF">WH47_06073</name>
</gene>
<comment type="subcellular location">
    <subcellularLocation>
        <location evidence="2">Membrane</location>
        <topology evidence="2">Multi-pass membrane protein</topology>
    </subcellularLocation>
</comment>
<feature type="transmembrane region" description="Helical" evidence="9">
    <location>
        <begin position="6"/>
        <end position="31"/>
    </location>
</feature>
<evidence type="ECO:0000259" key="10">
    <source>
        <dbReference type="Pfam" id="PF00361"/>
    </source>
</evidence>
<evidence type="ECO:0000313" key="12">
    <source>
        <dbReference type="Proteomes" id="UP000053825"/>
    </source>
</evidence>
<dbReference type="GO" id="GO:0003954">
    <property type="term" value="F:NADH dehydrogenase activity"/>
    <property type="evidence" value="ECO:0007669"/>
    <property type="project" value="TreeGrafter"/>
</dbReference>
<dbReference type="GO" id="GO:0008137">
    <property type="term" value="F:NADH dehydrogenase (ubiquinone) activity"/>
    <property type="evidence" value="ECO:0007669"/>
    <property type="project" value="UniProtKB-EC"/>
</dbReference>
<dbReference type="InterPro" id="IPR001750">
    <property type="entry name" value="ND/Mrp_TM"/>
</dbReference>
<keyword evidence="5 9" id="KW-1133">Transmembrane helix</keyword>
<dbReference type="InterPro" id="IPR003945">
    <property type="entry name" value="NU5C-like"/>
</dbReference>
<evidence type="ECO:0000256" key="3">
    <source>
        <dbReference type="ARBA" id="ARBA00012944"/>
    </source>
</evidence>
<dbReference type="EC" id="7.1.1.2" evidence="3"/>
<accession>A0A0L7QS32</accession>
<comment type="function">
    <text evidence="1">Core subunit of the mitochondrial membrane respiratory chain NADH dehydrogenase (Complex I) that is believed to belong to the minimal assembly required for catalysis. Complex I functions in the transfer of electrons from NADH to the respiratory chain. The immediate electron acceptor for the enzyme is believed to be ubiquinone.</text>
</comment>
<feature type="domain" description="NADH:quinone oxidoreductase/Mrp antiporter transmembrane" evidence="10">
    <location>
        <begin position="6"/>
        <end position="95"/>
    </location>
</feature>
<protein>
    <recommendedName>
        <fullName evidence="3">NADH:ubiquinone reductase (H(+)-translocating)</fullName>
        <ecNumber evidence="3">7.1.1.2</ecNumber>
    </recommendedName>
    <alternativeName>
        <fullName evidence="7">NADH dehydrogenase subunit 5</fullName>
    </alternativeName>
</protein>
<feature type="transmembrane region" description="Helical" evidence="9">
    <location>
        <begin position="52"/>
        <end position="72"/>
    </location>
</feature>